<reference evidence="1 2" key="1">
    <citation type="submission" date="2023-11" db="EMBL/GenBank/DDBJ databases">
        <authorList>
            <person name="Okamura Y."/>
        </authorList>
    </citation>
    <scope>NUCLEOTIDE SEQUENCE [LARGE SCALE GENOMIC DNA]</scope>
</reference>
<comment type="caution">
    <text evidence="1">The sequence shown here is derived from an EMBL/GenBank/DDBJ whole genome shotgun (WGS) entry which is preliminary data.</text>
</comment>
<dbReference type="EMBL" id="CAVLEF010000007">
    <property type="protein sequence ID" value="CAK1545663.1"/>
    <property type="molecule type" value="Genomic_DNA"/>
</dbReference>
<proteinExistence type="predicted"/>
<name>A0AAV1J933_9NEOP</name>
<protein>
    <submittedName>
        <fullName evidence="1">Uncharacterized protein</fullName>
    </submittedName>
</protein>
<keyword evidence="2" id="KW-1185">Reference proteome</keyword>
<dbReference type="Proteomes" id="UP001497472">
    <property type="component" value="Unassembled WGS sequence"/>
</dbReference>
<organism evidence="1 2">
    <name type="scientific">Leptosia nina</name>
    <dbReference type="NCBI Taxonomy" id="320188"/>
    <lineage>
        <taxon>Eukaryota</taxon>
        <taxon>Metazoa</taxon>
        <taxon>Ecdysozoa</taxon>
        <taxon>Arthropoda</taxon>
        <taxon>Hexapoda</taxon>
        <taxon>Insecta</taxon>
        <taxon>Pterygota</taxon>
        <taxon>Neoptera</taxon>
        <taxon>Endopterygota</taxon>
        <taxon>Lepidoptera</taxon>
        <taxon>Glossata</taxon>
        <taxon>Ditrysia</taxon>
        <taxon>Papilionoidea</taxon>
        <taxon>Pieridae</taxon>
        <taxon>Pierinae</taxon>
        <taxon>Leptosia</taxon>
    </lineage>
</organism>
<evidence type="ECO:0000313" key="1">
    <source>
        <dbReference type="EMBL" id="CAK1545663.1"/>
    </source>
</evidence>
<accession>A0AAV1J933</accession>
<gene>
    <name evidence="1" type="ORF">LNINA_LOCUS5287</name>
</gene>
<dbReference type="AlphaFoldDB" id="A0AAV1J933"/>
<evidence type="ECO:0000313" key="2">
    <source>
        <dbReference type="Proteomes" id="UP001497472"/>
    </source>
</evidence>
<sequence>MPKPTVAQQLCHDIVEPALKASANNVKSHLSRKSIIKAASSRSETKPSRSVYIEKKSVTKKIAPTESSKSRVNTLKSSGTVLRKKFIDSAINTLISGPLRCDNYCVTMVRKRDQNPCKCGSKKVIPKAISHKVIQTPSRKNFSKMDKACANRFDAVTCGTQFYDSHSSKLKSAINKSRSRTNIYFKAPYEKALESNNEINRSNRILNQENKLDRYNDRFESTSYFGGKRWALSDFPIRGPDF</sequence>